<sequence length="413" mass="42537">MRRGILLTAAAAATLALTACGGGNGDAGDATPTPDDTAAETPAAAGALTVWVDETRLGPVQDAANAFTAETGTQVEIVQKNFEDIRTDFIAQVPTGEGPDITVGAHDWLGELTQNGVVAPIELGDKAGDFEDVAIAAFTQDGQVFGLPYAIENIALIRNTDLAPEAPATWDDAIAVATAAGTEFKVLVQTGTEGDPFHYYPLQTSFGAPVFEQNEDGSYNPVLKLGGEPGHNFANWLAEQGQAGNLSVDITSDIANEAFADGKAPFLIGGPWTLSNFEGLNISVDPIPSAGGETAAPFVGVQGFYLSAQSQNALVANDFLVNFLATEDVQTALYEAGGRPPALTAAAEAASADPIVAGFRAVGAEGVPMPSIPQMASVWAFWGVTQAQIISGQAADPAAAWDQMVSDIQGAID</sequence>
<dbReference type="GO" id="GO:1901982">
    <property type="term" value="F:maltose binding"/>
    <property type="evidence" value="ECO:0007669"/>
    <property type="project" value="TreeGrafter"/>
</dbReference>
<dbReference type="OrthoDB" id="9766758at2"/>
<keyword evidence="4 5" id="KW-0732">Signal</keyword>
<proteinExistence type="inferred from homology"/>
<dbReference type="InterPro" id="IPR006059">
    <property type="entry name" value="SBP"/>
</dbReference>
<protein>
    <submittedName>
        <fullName evidence="6">Carbohydrate ABC transporter substrate-binding protein (CUT1 family)</fullName>
    </submittedName>
</protein>
<dbReference type="RefSeq" id="WP_130412115.1">
    <property type="nucleotide sequence ID" value="NZ_SGWX01000001.1"/>
</dbReference>
<dbReference type="GO" id="GO:0055052">
    <property type="term" value="C:ATP-binding cassette (ABC) transporter complex, substrate-binding subunit-containing"/>
    <property type="evidence" value="ECO:0007669"/>
    <property type="project" value="TreeGrafter"/>
</dbReference>
<dbReference type="GO" id="GO:0015144">
    <property type="term" value="F:carbohydrate transmembrane transporter activity"/>
    <property type="evidence" value="ECO:0007669"/>
    <property type="project" value="InterPro"/>
</dbReference>
<evidence type="ECO:0000256" key="3">
    <source>
        <dbReference type="ARBA" id="ARBA00022597"/>
    </source>
</evidence>
<keyword evidence="7" id="KW-1185">Reference proteome</keyword>
<feature type="chain" id="PRO_5038492663" evidence="5">
    <location>
        <begin position="22"/>
        <end position="413"/>
    </location>
</feature>
<dbReference type="InterPro" id="IPR006060">
    <property type="entry name" value="Maltose/Cyclodextrin-bd"/>
</dbReference>
<dbReference type="SUPFAM" id="SSF53850">
    <property type="entry name" value="Periplasmic binding protein-like II"/>
    <property type="match status" value="1"/>
</dbReference>
<keyword evidence="3" id="KW-0762">Sugar transport</keyword>
<dbReference type="PANTHER" id="PTHR30061:SF50">
    <property type="entry name" value="MALTOSE_MALTODEXTRIN-BINDING PERIPLASMIC PROTEIN"/>
    <property type="match status" value="1"/>
</dbReference>
<keyword evidence="2" id="KW-0813">Transport</keyword>
<evidence type="ECO:0000256" key="5">
    <source>
        <dbReference type="SAM" id="SignalP"/>
    </source>
</evidence>
<reference evidence="6 7" key="1">
    <citation type="submission" date="2019-02" db="EMBL/GenBank/DDBJ databases">
        <title>Sequencing the genomes of 1000 actinobacteria strains.</title>
        <authorList>
            <person name="Klenk H.-P."/>
        </authorList>
    </citation>
    <scope>NUCLEOTIDE SEQUENCE [LARGE SCALE GENOMIC DNA]</scope>
    <source>
        <strain evidence="6 7">DSM 16932</strain>
    </source>
</reference>
<dbReference type="PRINTS" id="PR00181">
    <property type="entry name" value="MALTOSEBP"/>
</dbReference>
<evidence type="ECO:0000256" key="2">
    <source>
        <dbReference type="ARBA" id="ARBA00022448"/>
    </source>
</evidence>
<dbReference type="GO" id="GO:0042956">
    <property type="term" value="P:maltodextrin transmembrane transport"/>
    <property type="evidence" value="ECO:0007669"/>
    <property type="project" value="TreeGrafter"/>
</dbReference>
<comment type="similarity">
    <text evidence="1">Belongs to the bacterial solute-binding protein 1 family.</text>
</comment>
<dbReference type="Pfam" id="PF13416">
    <property type="entry name" value="SBP_bac_8"/>
    <property type="match status" value="1"/>
</dbReference>
<dbReference type="Gene3D" id="3.40.190.10">
    <property type="entry name" value="Periplasmic binding protein-like II"/>
    <property type="match status" value="2"/>
</dbReference>
<dbReference type="Proteomes" id="UP000293852">
    <property type="component" value="Unassembled WGS sequence"/>
</dbReference>
<evidence type="ECO:0000256" key="1">
    <source>
        <dbReference type="ARBA" id="ARBA00008520"/>
    </source>
</evidence>
<evidence type="ECO:0000256" key="4">
    <source>
        <dbReference type="ARBA" id="ARBA00022729"/>
    </source>
</evidence>
<gene>
    <name evidence="6" type="ORF">EV386_0556</name>
</gene>
<feature type="signal peptide" evidence="5">
    <location>
        <begin position="1"/>
        <end position="21"/>
    </location>
</feature>
<dbReference type="EMBL" id="SGWX01000001">
    <property type="protein sequence ID" value="RZS60304.1"/>
    <property type="molecule type" value="Genomic_DNA"/>
</dbReference>
<accession>A0A4Q7LZC1</accession>
<organism evidence="6 7">
    <name type="scientific">Xylanimonas ulmi</name>
    <dbReference type="NCBI Taxonomy" id="228973"/>
    <lineage>
        <taxon>Bacteria</taxon>
        <taxon>Bacillati</taxon>
        <taxon>Actinomycetota</taxon>
        <taxon>Actinomycetes</taxon>
        <taxon>Micrococcales</taxon>
        <taxon>Promicromonosporaceae</taxon>
        <taxon>Xylanimonas</taxon>
    </lineage>
</organism>
<dbReference type="PANTHER" id="PTHR30061">
    <property type="entry name" value="MALTOSE-BINDING PERIPLASMIC PROTEIN"/>
    <property type="match status" value="1"/>
</dbReference>
<dbReference type="PROSITE" id="PS51257">
    <property type="entry name" value="PROKAR_LIPOPROTEIN"/>
    <property type="match status" value="1"/>
</dbReference>
<evidence type="ECO:0000313" key="7">
    <source>
        <dbReference type="Proteomes" id="UP000293852"/>
    </source>
</evidence>
<name>A0A4Q7LZC1_9MICO</name>
<dbReference type="GO" id="GO:0015768">
    <property type="term" value="P:maltose transport"/>
    <property type="evidence" value="ECO:0007669"/>
    <property type="project" value="TreeGrafter"/>
</dbReference>
<comment type="caution">
    <text evidence="6">The sequence shown here is derived from an EMBL/GenBank/DDBJ whole genome shotgun (WGS) entry which is preliminary data.</text>
</comment>
<evidence type="ECO:0000313" key="6">
    <source>
        <dbReference type="EMBL" id="RZS60304.1"/>
    </source>
</evidence>
<dbReference type="AlphaFoldDB" id="A0A4Q7LZC1"/>